<accession>A0AAN9KKS4</accession>
<gene>
    <name evidence="1" type="ORF">RJT34_02684</name>
</gene>
<dbReference type="AlphaFoldDB" id="A0AAN9KKS4"/>
<name>A0AAN9KKS4_CLITE</name>
<sequence length="107" mass="11868">MEVTLFWVFFRLRKDEGSRQIAYKALSSLPATLSNAYVRSSSKAATALEYESLPRASTTRKGNAELLVRRIQDPCFVPTADSGPSAAYSFATEQGILLAKTRLRSVY</sequence>
<evidence type="ECO:0000313" key="2">
    <source>
        <dbReference type="Proteomes" id="UP001359559"/>
    </source>
</evidence>
<keyword evidence="2" id="KW-1185">Reference proteome</keyword>
<protein>
    <submittedName>
        <fullName evidence="1">Uncharacterized protein</fullName>
    </submittedName>
</protein>
<proteinExistence type="predicted"/>
<reference evidence="1 2" key="1">
    <citation type="submission" date="2024-01" db="EMBL/GenBank/DDBJ databases">
        <title>The genomes of 5 underutilized Papilionoideae crops provide insights into root nodulation and disease resistance.</title>
        <authorList>
            <person name="Yuan L."/>
        </authorList>
    </citation>
    <scope>NUCLEOTIDE SEQUENCE [LARGE SCALE GENOMIC DNA]</scope>
    <source>
        <strain evidence="1">LY-2023</strain>
        <tissue evidence="1">Leaf</tissue>
    </source>
</reference>
<dbReference type="EMBL" id="JAYKXN010000001">
    <property type="protein sequence ID" value="KAK7317998.1"/>
    <property type="molecule type" value="Genomic_DNA"/>
</dbReference>
<dbReference type="Proteomes" id="UP001359559">
    <property type="component" value="Unassembled WGS sequence"/>
</dbReference>
<comment type="caution">
    <text evidence="1">The sequence shown here is derived from an EMBL/GenBank/DDBJ whole genome shotgun (WGS) entry which is preliminary data.</text>
</comment>
<evidence type="ECO:0000313" key="1">
    <source>
        <dbReference type="EMBL" id="KAK7317998.1"/>
    </source>
</evidence>
<organism evidence="1 2">
    <name type="scientific">Clitoria ternatea</name>
    <name type="common">Butterfly pea</name>
    <dbReference type="NCBI Taxonomy" id="43366"/>
    <lineage>
        <taxon>Eukaryota</taxon>
        <taxon>Viridiplantae</taxon>
        <taxon>Streptophyta</taxon>
        <taxon>Embryophyta</taxon>
        <taxon>Tracheophyta</taxon>
        <taxon>Spermatophyta</taxon>
        <taxon>Magnoliopsida</taxon>
        <taxon>eudicotyledons</taxon>
        <taxon>Gunneridae</taxon>
        <taxon>Pentapetalae</taxon>
        <taxon>rosids</taxon>
        <taxon>fabids</taxon>
        <taxon>Fabales</taxon>
        <taxon>Fabaceae</taxon>
        <taxon>Papilionoideae</taxon>
        <taxon>50 kb inversion clade</taxon>
        <taxon>NPAAA clade</taxon>
        <taxon>indigoferoid/millettioid clade</taxon>
        <taxon>Phaseoleae</taxon>
        <taxon>Clitoria</taxon>
    </lineage>
</organism>